<dbReference type="Pfam" id="PF00378">
    <property type="entry name" value="ECH_1"/>
    <property type="match status" value="1"/>
</dbReference>
<dbReference type="SUPFAM" id="SSF51735">
    <property type="entry name" value="NAD(P)-binding Rossmann-fold domains"/>
    <property type="match status" value="1"/>
</dbReference>
<dbReference type="PANTHER" id="PTHR23309">
    <property type="entry name" value="3-HYDROXYACYL-COA DEHYROGENASE"/>
    <property type="match status" value="1"/>
</dbReference>
<evidence type="ECO:0000256" key="14">
    <source>
        <dbReference type="RuleBase" id="RU003707"/>
    </source>
</evidence>
<dbReference type="InterPro" id="IPR029045">
    <property type="entry name" value="ClpP/crotonase-like_dom_sf"/>
</dbReference>
<keyword evidence="11" id="KW-0456">Lyase</keyword>
<keyword evidence="7" id="KW-0520">NAD</keyword>
<dbReference type="InterPro" id="IPR008927">
    <property type="entry name" value="6-PGluconate_DH-like_C_sf"/>
</dbReference>
<organism evidence="17 18">
    <name type="scientific">Achromobacter denitrificans</name>
    <name type="common">Alcaligenes denitrificans</name>
    <dbReference type="NCBI Taxonomy" id="32002"/>
    <lineage>
        <taxon>Bacteria</taxon>
        <taxon>Pseudomonadati</taxon>
        <taxon>Pseudomonadota</taxon>
        <taxon>Betaproteobacteria</taxon>
        <taxon>Burkholderiales</taxon>
        <taxon>Alcaligenaceae</taxon>
        <taxon>Achromobacter</taxon>
    </lineage>
</organism>
<evidence type="ECO:0000256" key="7">
    <source>
        <dbReference type="ARBA" id="ARBA00023027"/>
    </source>
</evidence>
<evidence type="ECO:0000256" key="11">
    <source>
        <dbReference type="ARBA" id="ARBA00023239"/>
    </source>
</evidence>
<reference evidence="17 18" key="1">
    <citation type="submission" date="2024-05" db="EMBL/GenBank/DDBJ databases">
        <title>Achromobacter denitrificans. BP1, complete genome.</title>
        <authorList>
            <person name="Zhang B."/>
        </authorList>
    </citation>
    <scope>NUCLEOTIDE SEQUENCE [LARGE SCALE GENOMIC DNA]</scope>
    <source>
        <strain evidence="17 18">BP1</strain>
    </source>
</reference>
<keyword evidence="6" id="KW-0560">Oxidoreductase</keyword>
<dbReference type="InterPro" id="IPR006176">
    <property type="entry name" value="3-OHacyl-CoA_DH_NAD-bd"/>
</dbReference>
<dbReference type="RefSeq" id="WP_343498796.1">
    <property type="nucleotide sequence ID" value="NZ_CP154792.1"/>
</dbReference>
<feature type="domain" description="3-hydroxyacyl-CoA dehydrogenase NAD binding" evidence="16">
    <location>
        <begin position="292"/>
        <end position="468"/>
    </location>
</feature>
<evidence type="ECO:0000256" key="3">
    <source>
        <dbReference type="ARBA" id="ARBA00008750"/>
    </source>
</evidence>
<dbReference type="PROSITE" id="PS00166">
    <property type="entry name" value="ENOYL_COA_HYDRATASE"/>
    <property type="match status" value="1"/>
</dbReference>
<evidence type="ECO:0000256" key="9">
    <source>
        <dbReference type="ARBA" id="ARBA00023140"/>
    </source>
</evidence>
<evidence type="ECO:0000256" key="13">
    <source>
        <dbReference type="ARBA" id="ARBA00049556"/>
    </source>
</evidence>
<name>A0ABZ3G030_ACHDE</name>
<evidence type="ECO:0000256" key="10">
    <source>
        <dbReference type="ARBA" id="ARBA00023235"/>
    </source>
</evidence>
<comment type="pathway">
    <text evidence="2">Lipid metabolism; fatty acid beta-oxidation.</text>
</comment>
<evidence type="ECO:0000256" key="1">
    <source>
        <dbReference type="ARBA" id="ARBA00004275"/>
    </source>
</evidence>
<dbReference type="Pfam" id="PF00725">
    <property type="entry name" value="3HCDH"/>
    <property type="match status" value="2"/>
</dbReference>
<dbReference type="InterPro" id="IPR006108">
    <property type="entry name" value="3HC_DH_C"/>
</dbReference>
<dbReference type="Gene3D" id="3.90.226.10">
    <property type="entry name" value="2-enoyl-CoA Hydratase, Chain A, domain 1"/>
    <property type="match status" value="1"/>
</dbReference>
<dbReference type="InterPro" id="IPR001753">
    <property type="entry name" value="Enoyl-CoA_hydra/iso"/>
</dbReference>
<keyword evidence="9" id="KW-0576">Peroxisome</keyword>
<gene>
    <name evidence="17" type="ORF">AAIK43_28895</name>
</gene>
<feature type="domain" description="3-hydroxyacyl-CoA dehydrogenase C-terminal" evidence="15">
    <location>
        <begin position="601"/>
        <end position="679"/>
    </location>
</feature>
<dbReference type="CDD" id="cd06558">
    <property type="entry name" value="crotonase-like"/>
    <property type="match status" value="1"/>
</dbReference>
<comment type="catalytic activity">
    <reaction evidence="13">
        <text>a (3S)-3-hydroxyacyl-CoA + NAD(+) = a 3-oxoacyl-CoA + NADH + H(+)</text>
        <dbReference type="Rhea" id="RHEA:22432"/>
        <dbReference type="ChEBI" id="CHEBI:15378"/>
        <dbReference type="ChEBI" id="CHEBI:57318"/>
        <dbReference type="ChEBI" id="CHEBI:57540"/>
        <dbReference type="ChEBI" id="CHEBI:57945"/>
        <dbReference type="ChEBI" id="CHEBI:90726"/>
        <dbReference type="EC" id="1.1.1.35"/>
    </reaction>
</comment>
<evidence type="ECO:0000256" key="2">
    <source>
        <dbReference type="ARBA" id="ARBA00005005"/>
    </source>
</evidence>
<dbReference type="InterPro" id="IPR036291">
    <property type="entry name" value="NAD(P)-bd_dom_sf"/>
</dbReference>
<keyword evidence="18" id="KW-1185">Reference proteome</keyword>
<evidence type="ECO:0000256" key="12">
    <source>
        <dbReference type="ARBA" id="ARBA00023268"/>
    </source>
</evidence>
<dbReference type="Gene3D" id="1.10.1040.50">
    <property type="match status" value="1"/>
</dbReference>
<sequence>MQAVSSTLSGNIRVIVIDNPPVNATSQAVRAGLMQAVEQAAGDDDTHAIVIACAGATFVAGADIKEFGKPPLDPHLSEVIHAIESSAKPVVAAIHGSALGGGLELALGCHYRVVDGKARLGLPESTLGIIPGAGGIPRLLRLAGVDKALDMAAGGKPIGAAEALEAGVADALTQEDVRAAALAFAQRLLAEGGAARRTRELPAPGCESQVFEAARAKFQASHRGQLAPQACVDVAERSVASGFEDSVAYGRERFRELVTSPQAQALRHAFFAERVATKPAGLSADEVVPIRKAGVVGAGTMGTGIAMCFLNAGIPVVLVEQNETVLASSVETVGKTYRNDVAKGRIAEAMQRTRCDALTPTLRYESLHDCDIVVEAVFEDMGVKQQVLASIEENLRPDALIATNTSFLDIDALAAGLRRPENVVGMHFFSPAHIMKLLENVRGARSSPRALATIQALGKRLGKVAVMVGVSDGFVGNRMLARRTRECYFMLEEGALPEQVDRVLCEFGFPMGQFQLNDLAGLDVAWRNRQSRLDRLSEREVACNILDEIVAAGRHGQKTGAGFYTYDAQRKRSVDPAISELIVRNAERRGIARRAISDEEILERCLYAMINEGALILEEGVASRPEDIDTIWLNGYGFPRFRGGPMFHADRIGAARICERIRHYASQAGEQYWTPAPLLLAQARDGGAFYAR</sequence>
<evidence type="ECO:0000256" key="6">
    <source>
        <dbReference type="ARBA" id="ARBA00023002"/>
    </source>
</evidence>
<comment type="similarity">
    <text evidence="3">In the N-terminal section; belongs to the enoyl-CoA hydratase/isomerase family.</text>
</comment>
<dbReference type="SUPFAM" id="SSF52096">
    <property type="entry name" value="ClpP/crotonase"/>
    <property type="match status" value="1"/>
</dbReference>
<dbReference type="Pfam" id="PF02737">
    <property type="entry name" value="3HCDH_N"/>
    <property type="match status" value="1"/>
</dbReference>
<comment type="subcellular location">
    <subcellularLocation>
        <location evidence="1">Peroxisome</location>
    </subcellularLocation>
</comment>
<dbReference type="SUPFAM" id="SSF48179">
    <property type="entry name" value="6-phosphogluconate dehydrogenase C-terminal domain-like"/>
    <property type="match status" value="2"/>
</dbReference>
<evidence type="ECO:0000256" key="4">
    <source>
        <dbReference type="ARBA" id="ARBA00022832"/>
    </source>
</evidence>
<comment type="similarity">
    <text evidence="14">Belongs to the enoyl-CoA hydratase/isomerase family.</text>
</comment>
<proteinExistence type="inferred from homology"/>
<keyword evidence="5" id="KW-0442">Lipid degradation</keyword>
<evidence type="ECO:0000256" key="5">
    <source>
        <dbReference type="ARBA" id="ARBA00022963"/>
    </source>
</evidence>
<dbReference type="InterPro" id="IPR018376">
    <property type="entry name" value="Enoyl-CoA_hyd/isom_CS"/>
</dbReference>
<protein>
    <submittedName>
        <fullName evidence="17">3-hydroxyacyl-CoA dehydrogenase NAD-binding domain-containing protein</fullName>
    </submittedName>
</protein>
<evidence type="ECO:0000259" key="16">
    <source>
        <dbReference type="Pfam" id="PF02737"/>
    </source>
</evidence>
<keyword evidence="8" id="KW-0443">Lipid metabolism</keyword>
<accession>A0ABZ3G030</accession>
<keyword evidence="10" id="KW-0413">Isomerase</keyword>
<evidence type="ECO:0000313" key="18">
    <source>
        <dbReference type="Proteomes" id="UP001446337"/>
    </source>
</evidence>
<feature type="domain" description="3-hydroxyacyl-CoA dehydrogenase C-terminal" evidence="15">
    <location>
        <begin position="473"/>
        <end position="566"/>
    </location>
</feature>
<dbReference type="Proteomes" id="UP001446337">
    <property type="component" value="Chromosome"/>
</dbReference>
<dbReference type="EMBL" id="CP154792">
    <property type="protein sequence ID" value="XAN15365.1"/>
    <property type="molecule type" value="Genomic_DNA"/>
</dbReference>
<evidence type="ECO:0000256" key="8">
    <source>
        <dbReference type="ARBA" id="ARBA00023098"/>
    </source>
</evidence>
<dbReference type="Gene3D" id="3.40.50.720">
    <property type="entry name" value="NAD(P)-binding Rossmann-like Domain"/>
    <property type="match status" value="1"/>
</dbReference>
<evidence type="ECO:0000259" key="15">
    <source>
        <dbReference type="Pfam" id="PF00725"/>
    </source>
</evidence>
<dbReference type="PANTHER" id="PTHR23309:SF51">
    <property type="entry name" value="3-HYDROXYACYL-COA DEHYDROGENASE-RELATED"/>
    <property type="match status" value="1"/>
</dbReference>
<evidence type="ECO:0000313" key="17">
    <source>
        <dbReference type="EMBL" id="XAN15365.1"/>
    </source>
</evidence>
<keyword evidence="12" id="KW-0511">Multifunctional enzyme</keyword>
<keyword evidence="4" id="KW-0276">Fatty acid metabolism</keyword>